<dbReference type="Pfam" id="PF00560">
    <property type="entry name" value="LRR_1"/>
    <property type="match status" value="1"/>
</dbReference>
<dbReference type="FunFam" id="3.10.110.10:FF:000059">
    <property type="entry name" value="Ubiquitin-conjugating enzyme E2 34"/>
    <property type="match status" value="1"/>
</dbReference>
<evidence type="ECO:0000256" key="6">
    <source>
        <dbReference type="ARBA" id="ARBA00022679"/>
    </source>
</evidence>
<dbReference type="FunFam" id="3.80.10.10:FF:000213">
    <property type="entry name" value="Tyrosine-sulfated glycopeptide receptor 1"/>
    <property type="match status" value="1"/>
</dbReference>
<dbReference type="SMART" id="SM00212">
    <property type="entry name" value="UBCc"/>
    <property type="match status" value="1"/>
</dbReference>
<evidence type="ECO:0000256" key="7">
    <source>
        <dbReference type="ARBA" id="ARBA00022692"/>
    </source>
</evidence>
<evidence type="ECO:0000259" key="19">
    <source>
        <dbReference type="PROSITE" id="PS50127"/>
    </source>
</evidence>
<dbReference type="InterPro" id="IPR032675">
    <property type="entry name" value="LRR_dom_sf"/>
</dbReference>
<dbReference type="InterPro" id="IPR013210">
    <property type="entry name" value="LRR_N_plant-typ"/>
</dbReference>
<gene>
    <name evidence="20" type="ORF">F2Q69_00063195</name>
</gene>
<dbReference type="SMART" id="SM00369">
    <property type="entry name" value="LRR_TYP"/>
    <property type="match status" value="8"/>
</dbReference>
<keyword evidence="12" id="KW-0067">ATP-binding</keyword>
<keyword evidence="10" id="KW-0547">Nucleotide-binding</keyword>
<keyword evidence="15" id="KW-0325">Glycoprotein</keyword>
<keyword evidence="4" id="KW-1003">Cell membrane</keyword>
<evidence type="ECO:0000256" key="10">
    <source>
        <dbReference type="ARBA" id="ARBA00022741"/>
    </source>
</evidence>
<feature type="domain" description="UBC core" evidence="19">
    <location>
        <begin position="5"/>
        <end position="162"/>
    </location>
</feature>
<evidence type="ECO:0000256" key="2">
    <source>
        <dbReference type="ARBA" id="ARBA00009592"/>
    </source>
</evidence>
<dbReference type="PANTHER" id="PTHR48060:SF21">
    <property type="entry name" value="L DOMAIN-LIKE PROTEIN"/>
    <property type="match status" value="1"/>
</dbReference>
<evidence type="ECO:0000256" key="9">
    <source>
        <dbReference type="ARBA" id="ARBA00022737"/>
    </source>
</evidence>
<dbReference type="Gene3D" id="3.80.10.10">
    <property type="entry name" value="Ribonuclease Inhibitor"/>
    <property type="match status" value="4"/>
</dbReference>
<keyword evidence="11" id="KW-0833">Ubl conjugation pathway</keyword>
<evidence type="ECO:0000256" key="3">
    <source>
        <dbReference type="ARBA" id="ARBA00012486"/>
    </source>
</evidence>
<comment type="similarity">
    <text evidence="2">Belongs to the RLP family.</text>
</comment>
<accession>A0A8S9RL62</accession>
<dbReference type="InterPro" id="IPR016135">
    <property type="entry name" value="UBQ-conjugating_enzyme/RWD"/>
</dbReference>
<keyword evidence="7 18" id="KW-0812">Transmembrane</keyword>
<dbReference type="InterPro" id="IPR053211">
    <property type="entry name" value="DNA_repair-toleration"/>
</dbReference>
<evidence type="ECO:0000313" key="20">
    <source>
        <dbReference type="EMBL" id="KAF3573007.1"/>
    </source>
</evidence>
<comment type="subcellular location">
    <subcellularLocation>
        <location evidence="1">Cell membrane</location>
        <topology evidence="1">Single-pass type I membrane protein</topology>
    </subcellularLocation>
</comment>
<dbReference type="PROSITE" id="PS50127">
    <property type="entry name" value="UBC_2"/>
    <property type="match status" value="1"/>
</dbReference>
<feature type="transmembrane region" description="Helical" evidence="18">
    <location>
        <begin position="940"/>
        <end position="960"/>
    </location>
</feature>
<reference evidence="20" key="1">
    <citation type="submission" date="2019-12" db="EMBL/GenBank/DDBJ databases">
        <title>Genome sequencing and annotation of Brassica cretica.</title>
        <authorList>
            <person name="Studholme D.J."/>
            <person name="Sarris P."/>
        </authorList>
    </citation>
    <scope>NUCLEOTIDE SEQUENCE</scope>
    <source>
        <strain evidence="20">PFS-109/04</strain>
        <tissue evidence="20">Leaf</tissue>
    </source>
</reference>
<evidence type="ECO:0000256" key="5">
    <source>
        <dbReference type="ARBA" id="ARBA00022614"/>
    </source>
</evidence>
<dbReference type="PANTHER" id="PTHR48060">
    <property type="entry name" value="DNA DAMAGE-REPAIR/TOLERATION PROTEIN DRT100"/>
    <property type="match status" value="1"/>
</dbReference>
<organism evidence="20 21">
    <name type="scientific">Brassica cretica</name>
    <name type="common">Mustard</name>
    <dbReference type="NCBI Taxonomy" id="69181"/>
    <lineage>
        <taxon>Eukaryota</taxon>
        <taxon>Viridiplantae</taxon>
        <taxon>Streptophyta</taxon>
        <taxon>Embryophyta</taxon>
        <taxon>Tracheophyta</taxon>
        <taxon>Spermatophyta</taxon>
        <taxon>Magnoliopsida</taxon>
        <taxon>eudicotyledons</taxon>
        <taxon>Gunneridae</taxon>
        <taxon>Pentapetalae</taxon>
        <taxon>rosids</taxon>
        <taxon>malvids</taxon>
        <taxon>Brassicales</taxon>
        <taxon>Brassicaceae</taxon>
        <taxon>Brassiceae</taxon>
        <taxon>Brassica</taxon>
    </lineage>
</organism>
<protein>
    <recommendedName>
        <fullName evidence="3">E2 ubiquitin-conjugating enzyme</fullName>
        <ecNumber evidence="3">2.3.2.23</ecNumber>
    </recommendedName>
</protein>
<evidence type="ECO:0000256" key="8">
    <source>
        <dbReference type="ARBA" id="ARBA00022729"/>
    </source>
</evidence>
<evidence type="ECO:0000256" key="11">
    <source>
        <dbReference type="ARBA" id="ARBA00022786"/>
    </source>
</evidence>
<feature type="region of interest" description="Disordered" evidence="17">
    <location>
        <begin position="167"/>
        <end position="208"/>
    </location>
</feature>
<evidence type="ECO:0000256" key="16">
    <source>
        <dbReference type="ARBA" id="ARBA00056190"/>
    </source>
</evidence>
<comment type="function">
    <text evidence="16">Accepts the ubiquitin from the E1 complex and catalyzes its covalent attachment to other proteins.</text>
</comment>
<dbReference type="GO" id="GO:0005524">
    <property type="term" value="F:ATP binding"/>
    <property type="evidence" value="ECO:0007669"/>
    <property type="project" value="UniProtKB-KW"/>
</dbReference>
<dbReference type="PROSITE" id="PS51450">
    <property type="entry name" value="LRR"/>
    <property type="match status" value="2"/>
</dbReference>
<evidence type="ECO:0000256" key="18">
    <source>
        <dbReference type="SAM" id="Phobius"/>
    </source>
</evidence>
<evidence type="ECO:0000313" key="21">
    <source>
        <dbReference type="Proteomes" id="UP000712600"/>
    </source>
</evidence>
<evidence type="ECO:0000256" key="14">
    <source>
        <dbReference type="ARBA" id="ARBA00023136"/>
    </source>
</evidence>
<keyword evidence="14 18" id="KW-0472">Membrane</keyword>
<dbReference type="SMART" id="SM00365">
    <property type="entry name" value="LRR_SD22"/>
    <property type="match status" value="6"/>
</dbReference>
<dbReference type="InterPro" id="IPR003591">
    <property type="entry name" value="Leu-rich_rpt_typical-subtyp"/>
</dbReference>
<evidence type="ECO:0000256" key="15">
    <source>
        <dbReference type="ARBA" id="ARBA00023180"/>
    </source>
</evidence>
<dbReference type="AlphaFoldDB" id="A0A8S9RL62"/>
<sequence length="975" mass="107737">MAEKACIKRLQKEYRALCKEPVSHVVARPSPNDILEWHYVLEGSEGTPFAGGYYYGKIKFPPEYPYKPPGITMTTPNGRFMTQKKICLSMSDFHPESWNPMWSVSSILTGLLSFMMDTSPTTGSVNTTVAEKQRLAKSSLAFNCKTPAFRKLFPEYVEKYNQEQLAEKAEAQQTAPESPLQESNTKAESEKAVEATKEDSEGGLKERRKNKKQGLPAWIILLLVSVFGVVMALPLLQLLLPVLVLTMVYENMRSKSKSYVSFRGCLQPQDQETLLWFSGNVSSPVSPLKWNPSVDCCSWEGITCDDSLNSHITNISLPSRGLFGNLTSTILSLHSLTHLDLSHNRLLGPLPPGFFSSLDQLRVLNLSYNSFSGELPLEQSFGNNGSIMFFPIETIDLSNNLLQGKILSSSKFLQGVLNLTSFNVSNNSFIGPLPSFLCKSSPQLSDLDFSYNDFSGFISQGLGRCLRLSILRAGFNRLSGDIPSDIYILSKLEQLFLPSNHLSGKISDDITRLKKLTSQELYFNLLEGDIPRGIGNLSSLRSLQLHTNYLTGPVPLSLANCTNLVSLNLRVNQLGGSLTELDFSQFKSLSVIDIGNNSFTGDLPEKVYSCKSLTAIRFSGNKLTGQISPQILKLESLSFLSLSDNKLTNITDALTILQGCKKLSTLLVALNFYNETFPSNKDLISPNGFPKLKIFGIGGCGLKGEIPAWLINIKSLEVLDLSVNQLVGPIPGWLGTLPNLFYLELSDNQLSGQLSNDIFQLKALMSQKSHDETDRNSLELPVYVSPSSVTTYKQQYNHMSSLPPAIYISRNNLTGSIPVEAGKLKAIQILDLSFNSLSGVIPDELSNLTRLERLDLSNNNLTGRIPWSLRLLHFMSYFSVAYNNLEGPVPTGGQFDTFLKAYFEGNALLCGGILLNPCMSPTQPTATVTTQDEDELSRTIFLGLGFGYFFGLASFIVGSLEAQVNQNHQIYTELD</sequence>
<keyword evidence="5" id="KW-0433">Leucine-rich repeat</keyword>
<dbReference type="Pfam" id="PF13855">
    <property type="entry name" value="LRR_8"/>
    <property type="match status" value="3"/>
</dbReference>
<dbReference type="Pfam" id="PF08263">
    <property type="entry name" value="LRRNT_2"/>
    <property type="match status" value="1"/>
</dbReference>
<dbReference type="InterPro" id="IPR000608">
    <property type="entry name" value="UBC"/>
</dbReference>
<dbReference type="CDD" id="cd23799">
    <property type="entry name" value="UBCc_UBE2J"/>
    <property type="match status" value="1"/>
</dbReference>
<keyword evidence="9" id="KW-0677">Repeat</keyword>
<feature type="transmembrane region" description="Helical" evidence="18">
    <location>
        <begin position="215"/>
        <end position="248"/>
    </location>
</feature>
<dbReference type="FunFam" id="3.80.10.10:FF:000403">
    <property type="entry name" value="Receptor-like protein 2"/>
    <property type="match status" value="1"/>
</dbReference>
<dbReference type="SUPFAM" id="SSF54495">
    <property type="entry name" value="UBC-like"/>
    <property type="match status" value="1"/>
</dbReference>
<evidence type="ECO:0000256" key="4">
    <source>
        <dbReference type="ARBA" id="ARBA00022475"/>
    </source>
</evidence>
<dbReference type="Gene3D" id="3.10.110.10">
    <property type="entry name" value="Ubiquitin Conjugating Enzyme"/>
    <property type="match status" value="1"/>
</dbReference>
<dbReference type="GO" id="GO:0061631">
    <property type="term" value="F:ubiquitin conjugating enzyme activity"/>
    <property type="evidence" value="ECO:0007669"/>
    <property type="project" value="UniProtKB-EC"/>
</dbReference>
<comment type="caution">
    <text evidence="20">The sequence shown here is derived from an EMBL/GenBank/DDBJ whole genome shotgun (WGS) entry which is preliminary data.</text>
</comment>
<keyword evidence="13 18" id="KW-1133">Transmembrane helix</keyword>
<evidence type="ECO:0000256" key="17">
    <source>
        <dbReference type="SAM" id="MobiDB-lite"/>
    </source>
</evidence>
<evidence type="ECO:0000256" key="1">
    <source>
        <dbReference type="ARBA" id="ARBA00004251"/>
    </source>
</evidence>
<name>A0A8S9RL62_BRACR</name>
<evidence type="ECO:0000256" key="13">
    <source>
        <dbReference type="ARBA" id="ARBA00022989"/>
    </source>
</evidence>
<dbReference type="Pfam" id="PF00179">
    <property type="entry name" value="UQ_con"/>
    <property type="match status" value="1"/>
</dbReference>
<dbReference type="GO" id="GO:0042631">
    <property type="term" value="P:cellular response to water deprivation"/>
    <property type="evidence" value="ECO:0007669"/>
    <property type="project" value="UniProtKB-ARBA"/>
</dbReference>
<dbReference type="FunFam" id="3.80.10.10:FF:000530">
    <property type="entry name" value="Receptor-like protein 2"/>
    <property type="match status" value="1"/>
</dbReference>
<dbReference type="GO" id="GO:0005886">
    <property type="term" value="C:plasma membrane"/>
    <property type="evidence" value="ECO:0007669"/>
    <property type="project" value="UniProtKB-SubCell"/>
</dbReference>
<dbReference type="SUPFAM" id="SSF52058">
    <property type="entry name" value="L domain-like"/>
    <property type="match status" value="2"/>
</dbReference>
<dbReference type="PRINTS" id="PR00019">
    <property type="entry name" value="LEURICHRPT"/>
</dbReference>
<dbReference type="Proteomes" id="UP000712600">
    <property type="component" value="Unassembled WGS sequence"/>
</dbReference>
<dbReference type="GO" id="GO:1902457">
    <property type="term" value="P:negative regulation of stomatal opening"/>
    <property type="evidence" value="ECO:0007669"/>
    <property type="project" value="UniProtKB-ARBA"/>
</dbReference>
<keyword evidence="6" id="KW-0808">Transferase</keyword>
<keyword evidence="8" id="KW-0732">Signal</keyword>
<feature type="compositionally biased region" description="Basic and acidic residues" evidence="17">
    <location>
        <begin position="185"/>
        <end position="205"/>
    </location>
</feature>
<dbReference type="EC" id="2.3.2.23" evidence="3"/>
<dbReference type="EMBL" id="QGKX02000095">
    <property type="protein sequence ID" value="KAF3573007.1"/>
    <property type="molecule type" value="Genomic_DNA"/>
</dbReference>
<proteinExistence type="inferred from homology"/>
<evidence type="ECO:0000256" key="12">
    <source>
        <dbReference type="ARBA" id="ARBA00022840"/>
    </source>
</evidence>
<dbReference type="InterPro" id="IPR001611">
    <property type="entry name" value="Leu-rich_rpt"/>
</dbReference>